<dbReference type="InterPro" id="IPR006461">
    <property type="entry name" value="PLAC_motif_containing"/>
</dbReference>
<sequence length="235" mass="25648">EVKERCNGEKIIKKRLAGDSLVIPFKEEPGPFFGFSTGINIARPCSQAMYPTTPSDAYDRFSNGPPPTAPPPQQQPTYNHAMNQSHHARPAAGLARWSTGLFHCMDDPGNCLITCLCPCITFGQIADIVDRGTCSCAGSGAAYAAICATTGMGCLYSCVYRTKMRAHYDLDEGECPDFLVHWCCELCALCQEYRELKNRGFDMGIGWDANMERRNRGVTGGQVMGAPATPVGMMR</sequence>
<accession>A0A453PND8</accession>
<dbReference type="Proteomes" id="UP000015105">
    <property type="component" value="Chromosome 6D"/>
</dbReference>
<dbReference type="STRING" id="200361.A0A453PND8"/>
<reference evidence="3" key="2">
    <citation type="journal article" date="2017" name="Nat. Plants">
        <title>The Aegilops tauschii genome reveals multiple impacts of transposons.</title>
        <authorList>
            <person name="Zhao G."/>
            <person name="Zou C."/>
            <person name="Li K."/>
            <person name="Wang K."/>
            <person name="Li T."/>
            <person name="Gao L."/>
            <person name="Zhang X."/>
            <person name="Wang H."/>
            <person name="Yang Z."/>
            <person name="Liu X."/>
            <person name="Jiang W."/>
            <person name="Mao L."/>
            <person name="Kong X."/>
            <person name="Jiao Y."/>
            <person name="Jia J."/>
        </authorList>
    </citation>
    <scope>NUCLEOTIDE SEQUENCE [LARGE SCALE GENOMIC DNA]</scope>
    <source>
        <strain evidence="3">cv. AL8/78</strain>
    </source>
</reference>
<reference evidence="2" key="3">
    <citation type="journal article" date="2017" name="Nature">
        <title>Genome sequence of the progenitor of the wheat D genome Aegilops tauschii.</title>
        <authorList>
            <person name="Luo M.C."/>
            <person name="Gu Y.Q."/>
            <person name="Puiu D."/>
            <person name="Wang H."/>
            <person name="Twardziok S.O."/>
            <person name="Deal K.R."/>
            <person name="Huo N."/>
            <person name="Zhu T."/>
            <person name="Wang L."/>
            <person name="Wang Y."/>
            <person name="McGuire P.E."/>
            <person name="Liu S."/>
            <person name="Long H."/>
            <person name="Ramasamy R.K."/>
            <person name="Rodriguez J.C."/>
            <person name="Van S.L."/>
            <person name="Yuan L."/>
            <person name="Wang Z."/>
            <person name="Xia Z."/>
            <person name="Xiao L."/>
            <person name="Anderson O.D."/>
            <person name="Ouyang S."/>
            <person name="Liang Y."/>
            <person name="Zimin A.V."/>
            <person name="Pertea G."/>
            <person name="Qi P."/>
            <person name="Bennetzen J.L."/>
            <person name="Dai X."/>
            <person name="Dawson M.W."/>
            <person name="Muller H.G."/>
            <person name="Kugler K."/>
            <person name="Rivarola-Duarte L."/>
            <person name="Spannagl M."/>
            <person name="Mayer K.F.X."/>
            <person name="Lu F.H."/>
            <person name="Bevan M.W."/>
            <person name="Leroy P."/>
            <person name="Li P."/>
            <person name="You F.M."/>
            <person name="Sun Q."/>
            <person name="Liu Z."/>
            <person name="Lyons E."/>
            <person name="Wicker T."/>
            <person name="Salzberg S.L."/>
            <person name="Devos K.M."/>
            <person name="Dvorak J."/>
        </authorList>
    </citation>
    <scope>NUCLEOTIDE SEQUENCE [LARGE SCALE GENOMIC DNA]</scope>
    <source>
        <strain evidence="2">cv. AL8/78</strain>
    </source>
</reference>
<dbReference type="Pfam" id="PF04749">
    <property type="entry name" value="PLAC8"/>
    <property type="match status" value="1"/>
</dbReference>
<organism evidence="2 3">
    <name type="scientific">Aegilops tauschii subsp. strangulata</name>
    <name type="common">Goatgrass</name>
    <dbReference type="NCBI Taxonomy" id="200361"/>
    <lineage>
        <taxon>Eukaryota</taxon>
        <taxon>Viridiplantae</taxon>
        <taxon>Streptophyta</taxon>
        <taxon>Embryophyta</taxon>
        <taxon>Tracheophyta</taxon>
        <taxon>Spermatophyta</taxon>
        <taxon>Magnoliopsida</taxon>
        <taxon>Liliopsida</taxon>
        <taxon>Poales</taxon>
        <taxon>Poaceae</taxon>
        <taxon>BOP clade</taxon>
        <taxon>Pooideae</taxon>
        <taxon>Triticodae</taxon>
        <taxon>Triticeae</taxon>
        <taxon>Triticinae</taxon>
        <taxon>Aegilops</taxon>
    </lineage>
</organism>
<reference evidence="2" key="5">
    <citation type="journal article" date="2021" name="G3 (Bethesda)">
        <title>Aegilops tauschii genome assembly Aet v5.0 features greater sequence contiguity and improved annotation.</title>
        <authorList>
            <person name="Wang L."/>
            <person name="Zhu T."/>
            <person name="Rodriguez J.C."/>
            <person name="Deal K.R."/>
            <person name="Dubcovsky J."/>
            <person name="McGuire P.E."/>
            <person name="Lux T."/>
            <person name="Spannagl M."/>
            <person name="Mayer K.F.X."/>
            <person name="Baldrich P."/>
            <person name="Meyers B.C."/>
            <person name="Huo N."/>
            <person name="Gu Y.Q."/>
            <person name="Zhou H."/>
            <person name="Devos K.M."/>
            <person name="Bennetzen J.L."/>
            <person name="Unver T."/>
            <person name="Budak H."/>
            <person name="Gulick P.J."/>
            <person name="Galiba G."/>
            <person name="Kalapos B."/>
            <person name="Nelson D.R."/>
            <person name="Li P."/>
            <person name="You F.M."/>
            <person name="Luo M.C."/>
            <person name="Dvorak J."/>
        </authorList>
    </citation>
    <scope>NUCLEOTIDE SEQUENCE [LARGE SCALE GENOMIC DNA]</scope>
    <source>
        <strain evidence="2">cv. AL8/78</strain>
    </source>
</reference>
<reference evidence="3" key="1">
    <citation type="journal article" date="2014" name="Science">
        <title>Ancient hybridizations among the ancestral genomes of bread wheat.</title>
        <authorList>
            <consortium name="International Wheat Genome Sequencing Consortium,"/>
            <person name="Marcussen T."/>
            <person name="Sandve S.R."/>
            <person name="Heier L."/>
            <person name="Spannagl M."/>
            <person name="Pfeifer M."/>
            <person name="Jakobsen K.S."/>
            <person name="Wulff B.B."/>
            <person name="Steuernagel B."/>
            <person name="Mayer K.F."/>
            <person name="Olsen O.A."/>
        </authorList>
    </citation>
    <scope>NUCLEOTIDE SEQUENCE [LARGE SCALE GENOMIC DNA]</scope>
    <source>
        <strain evidence="3">cv. AL8/78</strain>
    </source>
</reference>
<keyword evidence="3" id="KW-1185">Reference proteome</keyword>
<dbReference type="AlphaFoldDB" id="A0A453PND8"/>
<evidence type="ECO:0000313" key="2">
    <source>
        <dbReference type="EnsemblPlants" id="AET6Gv20789900.4"/>
    </source>
</evidence>
<dbReference type="PANTHER" id="PTHR15907">
    <property type="entry name" value="DUF614 FAMILY PROTEIN-RELATED"/>
    <property type="match status" value="1"/>
</dbReference>
<dbReference type="Gramene" id="AET6Gv20789900.4">
    <property type="protein sequence ID" value="AET6Gv20789900.4"/>
    <property type="gene ID" value="AET6Gv20789900"/>
</dbReference>
<evidence type="ECO:0000256" key="1">
    <source>
        <dbReference type="SAM" id="MobiDB-lite"/>
    </source>
</evidence>
<proteinExistence type="predicted"/>
<feature type="region of interest" description="Disordered" evidence="1">
    <location>
        <begin position="56"/>
        <end position="83"/>
    </location>
</feature>
<dbReference type="NCBIfam" id="TIGR01571">
    <property type="entry name" value="A_thal_Cys_rich"/>
    <property type="match status" value="1"/>
</dbReference>
<feature type="compositionally biased region" description="Pro residues" evidence="1">
    <location>
        <begin position="64"/>
        <end position="74"/>
    </location>
</feature>
<protein>
    <submittedName>
        <fullName evidence="2">Uncharacterized protein</fullName>
    </submittedName>
</protein>
<reference evidence="2" key="4">
    <citation type="submission" date="2019-03" db="UniProtKB">
        <authorList>
            <consortium name="EnsemblPlants"/>
        </authorList>
    </citation>
    <scope>IDENTIFICATION</scope>
</reference>
<name>A0A453PND8_AEGTS</name>
<dbReference type="EnsemblPlants" id="AET6Gv20789900.4">
    <property type="protein sequence ID" value="AET6Gv20789900.4"/>
    <property type="gene ID" value="AET6Gv20789900"/>
</dbReference>
<evidence type="ECO:0000313" key="3">
    <source>
        <dbReference type="Proteomes" id="UP000015105"/>
    </source>
</evidence>